<feature type="domain" description="Nicotinate phosphoribosyltransferase N-terminal" evidence="10">
    <location>
        <begin position="10"/>
        <end position="128"/>
    </location>
</feature>
<evidence type="ECO:0000313" key="11">
    <source>
        <dbReference type="EMBL" id="SCY27117.1"/>
    </source>
</evidence>
<evidence type="ECO:0000256" key="2">
    <source>
        <dbReference type="ARBA" id="ARBA00010897"/>
    </source>
</evidence>
<keyword evidence="11" id="KW-0328">Glycosyltransferase</keyword>
<keyword evidence="5 7" id="KW-0436">Ligase</keyword>
<dbReference type="SUPFAM" id="SSF51690">
    <property type="entry name" value="Nicotinate/Quinolinate PRTase C-terminal domain-like"/>
    <property type="match status" value="1"/>
</dbReference>
<dbReference type="STRING" id="419481.SAMN05216233_10656"/>
<evidence type="ECO:0000256" key="4">
    <source>
        <dbReference type="ARBA" id="ARBA00022553"/>
    </source>
</evidence>
<comment type="pathway">
    <text evidence="1 7 8">Cofactor biosynthesis; NAD(+) biosynthesis; nicotinate D-ribonucleotide from nicotinate: step 1/1.</text>
</comment>
<gene>
    <name evidence="7" type="primary">pncB</name>
    <name evidence="11" type="ORF">SAMN05216233_10656</name>
</gene>
<dbReference type="SUPFAM" id="SSF54675">
    <property type="entry name" value="Nicotinate/Quinolinate PRTase N-terminal domain-like"/>
    <property type="match status" value="1"/>
</dbReference>
<evidence type="ECO:0000256" key="1">
    <source>
        <dbReference type="ARBA" id="ARBA00004952"/>
    </source>
</evidence>
<dbReference type="RefSeq" id="WP_254782034.1">
    <property type="nucleotide sequence ID" value="NZ_FMUX01000006.1"/>
</dbReference>
<evidence type="ECO:0000259" key="9">
    <source>
        <dbReference type="Pfam" id="PF04095"/>
    </source>
</evidence>
<keyword evidence="4 7" id="KW-0597">Phosphoprotein</keyword>
<dbReference type="UniPathway" id="UPA00253">
    <property type="reaction ID" value="UER00457"/>
</dbReference>
<comment type="similarity">
    <text evidence="2 7 8">Belongs to the NAPRTase family.</text>
</comment>
<evidence type="ECO:0000256" key="8">
    <source>
        <dbReference type="RuleBase" id="RU003838"/>
    </source>
</evidence>
<keyword evidence="12" id="KW-1185">Reference proteome</keyword>
<dbReference type="InterPro" id="IPR040727">
    <property type="entry name" value="NAPRTase_N"/>
</dbReference>
<dbReference type="EC" id="6.3.4.21" evidence="3 7"/>
<dbReference type="AlphaFoldDB" id="A0A1G5EJH4"/>
<feature type="domain" description="Nicotinate/nicotinamide phosphoribosyltransferase" evidence="9">
    <location>
        <begin position="166"/>
        <end position="389"/>
    </location>
</feature>
<proteinExistence type="inferred from homology"/>
<dbReference type="GO" id="GO:0016757">
    <property type="term" value="F:glycosyltransferase activity"/>
    <property type="evidence" value="ECO:0007669"/>
    <property type="project" value="UniProtKB-KW"/>
</dbReference>
<dbReference type="InterPro" id="IPR036068">
    <property type="entry name" value="Nicotinate_pribotase-like_C"/>
</dbReference>
<dbReference type="Gene3D" id="3.20.140.10">
    <property type="entry name" value="nicotinate phosphoribosyltransferase"/>
    <property type="match status" value="1"/>
</dbReference>
<dbReference type="GO" id="GO:0005829">
    <property type="term" value="C:cytosol"/>
    <property type="evidence" value="ECO:0007669"/>
    <property type="project" value="TreeGrafter"/>
</dbReference>
<keyword evidence="11" id="KW-0808">Transferase</keyword>
<dbReference type="NCBIfam" id="TIGR01514">
    <property type="entry name" value="NAPRTase"/>
    <property type="match status" value="1"/>
</dbReference>
<evidence type="ECO:0000256" key="5">
    <source>
        <dbReference type="ARBA" id="ARBA00022598"/>
    </source>
</evidence>
<feature type="modified residue" description="Phosphohistidine; by autocatalysis" evidence="7">
    <location>
        <position position="218"/>
    </location>
</feature>
<dbReference type="InterPro" id="IPR041525">
    <property type="entry name" value="N/Namide_PRibTrfase"/>
</dbReference>
<sequence length="391" mass="45139">MTTPIIQSLLDTDLYKLTMMQGVLHQFPWAEVEYEFRCRNLGIDFAPVIDGIDRELDHICSLRFTDEELDFLQSLRFIKRDFIEFLRLFQLKRDFITSEMEGDDYVLRIKGPWLHTILYEVPVLAIINELYFRNHHPDADLSEGLSRLQAKIDLVKSENSKGMALKFSDFGTRRRFSRQWHETIVKTLKEAIPDNFMGTSNVYFAWKYDLTPVGTMAHEWLMACQALGPRLVDSQKFALEHWAQEYRGDLGIALSDVAGFKAFLKDFDMYFAKLFDGCRHDSGDPIAWGEDLITHYQSLRIEAASKVGVFSDGLSFPRAIEIARHFKDRLITYFGIGTNLTNDVVGEPLQIVIKMTRCQDTPVAKLSDSPGKQMCDDQGYLDYMKRVFGKS</sequence>
<evidence type="ECO:0000256" key="6">
    <source>
        <dbReference type="ARBA" id="ARBA00022642"/>
    </source>
</evidence>
<keyword evidence="6 7" id="KW-0662">Pyridine nucleotide biosynthesis</keyword>
<dbReference type="GO" id="GO:0034355">
    <property type="term" value="P:NAD+ biosynthetic process via the salvage pathway"/>
    <property type="evidence" value="ECO:0007669"/>
    <property type="project" value="TreeGrafter"/>
</dbReference>
<dbReference type="HAMAP" id="MF_00570">
    <property type="entry name" value="NAPRTase"/>
    <property type="match status" value="1"/>
</dbReference>
<dbReference type="NCBIfam" id="NF003704">
    <property type="entry name" value="PRK05321.1"/>
    <property type="match status" value="1"/>
</dbReference>
<dbReference type="Pfam" id="PF17767">
    <property type="entry name" value="NAPRTase_N"/>
    <property type="match status" value="1"/>
</dbReference>
<protein>
    <recommendedName>
        <fullName evidence="3 7">Nicotinate phosphoribosyltransferase</fullName>
        <shortName evidence="7">NAPRTase</shortName>
        <ecNumber evidence="3 7">6.3.4.21</ecNumber>
    </recommendedName>
</protein>
<evidence type="ECO:0000256" key="7">
    <source>
        <dbReference type="HAMAP-Rule" id="MF_00570"/>
    </source>
</evidence>
<dbReference type="CDD" id="cd01401">
    <property type="entry name" value="PncB_like"/>
    <property type="match status" value="1"/>
</dbReference>
<accession>A0A1G5EJH4</accession>
<dbReference type="PIRSF" id="PIRSF000484">
    <property type="entry name" value="NAPRT"/>
    <property type="match status" value="1"/>
</dbReference>
<comment type="catalytic activity">
    <reaction evidence="7 8">
        <text>5-phospho-alpha-D-ribose 1-diphosphate + nicotinate + ATP + H2O = nicotinate beta-D-ribonucleotide + ADP + phosphate + diphosphate</text>
        <dbReference type="Rhea" id="RHEA:36163"/>
        <dbReference type="ChEBI" id="CHEBI:15377"/>
        <dbReference type="ChEBI" id="CHEBI:30616"/>
        <dbReference type="ChEBI" id="CHEBI:32544"/>
        <dbReference type="ChEBI" id="CHEBI:33019"/>
        <dbReference type="ChEBI" id="CHEBI:43474"/>
        <dbReference type="ChEBI" id="CHEBI:57502"/>
        <dbReference type="ChEBI" id="CHEBI:58017"/>
        <dbReference type="ChEBI" id="CHEBI:456216"/>
        <dbReference type="EC" id="6.3.4.21"/>
    </reaction>
</comment>
<evidence type="ECO:0000313" key="12">
    <source>
        <dbReference type="Proteomes" id="UP000198870"/>
    </source>
</evidence>
<comment type="function">
    <text evidence="7 8">Catalyzes the synthesis of beta-nicotinate D-ribonucleotide from nicotinate and 5-phospho-D-ribose 1-phosphate at the expense of ATP.</text>
</comment>
<name>A0A1G5EJH4_9BACT</name>
<dbReference type="Proteomes" id="UP000198870">
    <property type="component" value="Unassembled WGS sequence"/>
</dbReference>
<dbReference type="PANTHER" id="PTHR11098">
    <property type="entry name" value="NICOTINATE PHOSPHORIBOSYLTRANSFERASE"/>
    <property type="match status" value="1"/>
</dbReference>
<dbReference type="InterPro" id="IPR006406">
    <property type="entry name" value="Nic_PRibTrfase"/>
</dbReference>
<dbReference type="Pfam" id="PF04095">
    <property type="entry name" value="NAPRTase"/>
    <property type="match status" value="1"/>
</dbReference>
<dbReference type="EMBL" id="FMUX01000006">
    <property type="protein sequence ID" value="SCY27117.1"/>
    <property type="molecule type" value="Genomic_DNA"/>
</dbReference>
<dbReference type="GO" id="GO:0004516">
    <property type="term" value="F:nicotinate phosphoribosyltransferase activity"/>
    <property type="evidence" value="ECO:0007669"/>
    <property type="project" value="UniProtKB-UniRule"/>
</dbReference>
<organism evidence="11 12">
    <name type="scientific">Desulfoluna spongiiphila</name>
    <dbReference type="NCBI Taxonomy" id="419481"/>
    <lineage>
        <taxon>Bacteria</taxon>
        <taxon>Pseudomonadati</taxon>
        <taxon>Thermodesulfobacteriota</taxon>
        <taxon>Desulfobacteria</taxon>
        <taxon>Desulfobacterales</taxon>
        <taxon>Desulfolunaceae</taxon>
        <taxon>Desulfoluna</taxon>
    </lineage>
</organism>
<evidence type="ECO:0000256" key="3">
    <source>
        <dbReference type="ARBA" id="ARBA00013236"/>
    </source>
</evidence>
<dbReference type="InterPro" id="IPR007229">
    <property type="entry name" value="Nic_PRibTrfase-Fam"/>
</dbReference>
<evidence type="ECO:0000259" key="10">
    <source>
        <dbReference type="Pfam" id="PF17767"/>
    </source>
</evidence>
<reference evidence="11 12" key="1">
    <citation type="submission" date="2016-10" db="EMBL/GenBank/DDBJ databases">
        <authorList>
            <person name="de Groot N.N."/>
        </authorList>
    </citation>
    <scope>NUCLEOTIDE SEQUENCE [LARGE SCALE GENOMIC DNA]</scope>
    <source>
        <strain evidence="11 12">AA1</strain>
    </source>
</reference>
<comment type="PTM">
    <text evidence="7 8">Transiently phosphorylated on a His residue during the reaction cycle. Phosphorylation strongly increases the affinity for substrates and increases the rate of nicotinate D-ribonucleotide production. Dephosphorylation regenerates the low-affinity form of the enzyme, leading to product release.</text>
</comment>
<dbReference type="PANTHER" id="PTHR11098:SF1">
    <property type="entry name" value="NICOTINATE PHOSPHORIBOSYLTRANSFERASE"/>
    <property type="match status" value="1"/>
</dbReference>